<evidence type="ECO:0000313" key="3">
    <source>
        <dbReference type="Proteomes" id="UP000712600"/>
    </source>
</evidence>
<evidence type="ECO:0000313" key="2">
    <source>
        <dbReference type="EMBL" id="KAF3602367.1"/>
    </source>
</evidence>
<sequence>MATESHAPHSLSAKYTLGSVKDISTLSHYLRDFSPSFSRKPNRKTESHFHLHGFSLLSLATTTTTTIFVIAFSVCFRYYSLPLSILLSYFPENVANPRLIESSSFRNV</sequence>
<protein>
    <submittedName>
        <fullName evidence="2">Uncharacterized protein</fullName>
    </submittedName>
</protein>
<keyword evidence="1" id="KW-0472">Membrane</keyword>
<gene>
    <name evidence="2" type="ORF">F2Q69_00033361</name>
</gene>
<evidence type="ECO:0000256" key="1">
    <source>
        <dbReference type="SAM" id="Phobius"/>
    </source>
</evidence>
<organism evidence="2 3">
    <name type="scientific">Brassica cretica</name>
    <name type="common">Mustard</name>
    <dbReference type="NCBI Taxonomy" id="69181"/>
    <lineage>
        <taxon>Eukaryota</taxon>
        <taxon>Viridiplantae</taxon>
        <taxon>Streptophyta</taxon>
        <taxon>Embryophyta</taxon>
        <taxon>Tracheophyta</taxon>
        <taxon>Spermatophyta</taxon>
        <taxon>Magnoliopsida</taxon>
        <taxon>eudicotyledons</taxon>
        <taxon>Gunneridae</taxon>
        <taxon>Pentapetalae</taxon>
        <taxon>rosids</taxon>
        <taxon>malvids</taxon>
        <taxon>Brassicales</taxon>
        <taxon>Brassicaceae</taxon>
        <taxon>Brassiceae</taxon>
        <taxon>Brassica</taxon>
    </lineage>
</organism>
<keyword evidence="1" id="KW-1133">Transmembrane helix</keyword>
<dbReference type="Proteomes" id="UP000712600">
    <property type="component" value="Unassembled WGS sequence"/>
</dbReference>
<dbReference type="EMBL" id="QGKX02000004">
    <property type="protein sequence ID" value="KAF3602367.1"/>
    <property type="molecule type" value="Genomic_DNA"/>
</dbReference>
<reference evidence="2" key="1">
    <citation type="submission" date="2019-12" db="EMBL/GenBank/DDBJ databases">
        <title>Genome sequencing and annotation of Brassica cretica.</title>
        <authorList>
            <person name="Studholme D.J."/>
            <person name="Sarris P."/>
        </authorList>
    </citation>
    <scope>NUCLEOTIDE SEQUENCE</scope>
    <source>
        <strain evidence="2">PFS-109/04</strain>
        <tissue evidence="2">Leaf</tissue>
    </source>
</reference>
<feature type="transmembrane region" description="Helical" evidence="1">
    <location>
        <begin position="49"/>
        <end position="79"/>
    </location>
</feature>
<dbReference type="AlphaFoldDB" id="A0A8S9SNB0"/>
<keyword evidence="1" id="KW-0812">Transmembrane</keyword>
<accession>A0A8S9SNB0</accession>
<proteinExistence type="predicted"/>
<name>A0A8S9SNB0_BRACR</name>
<comment type="caution">
    <text evidence="2">The sequence shown here is derived from an EMBL/GenBank/DDBJ whole genome shotgun (WGS) entry which is preliminary data.</text>
</comment>